<dbReference type="RefSeq" id="WP_184868087.1">
    <property type="nucleotide sequence ID" value="NZ_BAAAWY010000016.1"/>
</dbReference>
<name>A0A7W9KPP1_9PSEU</name>
<dbReference type="AlphaFoldDB" id="A0A7W9KPP1"/>
<proteinExistence type="predicted"/>
<evidence type="ECO:0008006" key="3">
    <source>
        <dbReference type="Google" id="ProtNLM"/>
    </source>
</evidence>
<sequence>MSAMDSDGVRVITHQVRRLEVPVAAGFEDFRGRYELAAPVWDVAGFARLAEAGAGWNAVTEAAAANAPHGFIRYWGADIESTMRLSGRSRPCVEYLMGNHIYAQRMYRHNPGVMLYAPLRTAIHVDYDDRTWFTVDQPSTRFGSFSDERIAAVGIELDAKLAALIDHLGLPVPADLVAESDPNRRSQ</sequence>
<evidence type="ECO:0000313" key="2">
    <source>
        <dbReference type="Proteomes" id="UP000585638"/>
    </source>
</evidence>
<evidence type="ECO:0000313" key="1">
    <source>
        <dbReference type="EMBL" id="MBB5896431.1"/>
    </source>
</evidence>
<keyword evidence="2" id="KW-1185">Reference proteome</keyword>
<dbReference type="Proteomes" id="UP000585638">
    <property type="component" value="Unassembled WGS sequence"/>
</dbReference>
<protein>
    <recommendedName>
        <fullName evidence="3">DUF302 domain-containing protein</fullName>
    </recommendedName>
</protein>
<dbReference type="InterPro" id="IPR035923">
    <property type="entry name" value="TT1751-like_sf"/>
</dbReference>
<accession>A0A7W9KPP1</accession>
<dbReference type="SUPFAM" id="SSF103247">
    <property type="entry name" value="TT1751-like"/>
    <property type="match status" value="1"/>
</dbReference>
<gene>
    <name evidence="1" type="ORF">BJ998_007627</name>
</gene>
<dbReference type="EMBL" id="JACHIR010000001">
    <property type="protein sequence ID" value="MBB5896431.1"/>
    <property type="molecule type" value="Genomic_DNA"/>
</dbReference>
<reference evidence="1 2" key="1">
    <citation type="submission" date="2020-08" db="EMBL/GenBank/DDBJ databases">
        <title>Sequencing the genomes of 1000 actinobacteria strains.</title>
        <authorList>
            <person name="Klenk H.-P."/>
        </authorList>
    </citation>
    <scope>NUCLEOTIDE SEQUENCE [LARGE SCALE GENOMIC DNA]</scope>
    <source>
        <strain evidence="1 2">DSM 43851</strain>
    </source>
</reference>
<dbReference type="Gene3D" id="3.30.310.70">
    <property type="entry name" value="TT1751-like domain"/>
    <property type="match status" value="1"/>
</dbReference>
<comment type="caution">
    <text evidence="1">The sequence shown here is derived from an EMBL/GenBank/DDBJ whole genome shotgun (WGS) entry which is preliminary data.</text>
</comment>
<organism evidence="1 2">
    <name type="scientific">Kutzneria kofuensis</name>
    <dbReference type="NCBI Taxonomy" id="103725"/>
    <lineage>
        <taxon>Bacteria</taxon>
        <taxon>Bacillati</taxon>
        <taxon>Actinomycetota</taxon>
        <taxon>Actinomycetes</taxon>
        <taxon>Pseudonocardiales</taxon>
        <taxon>Pseudonocardiaceae</taxon>
        <taxon>Kutzneria</taxon>
    </lineage>
</organism>